<sequence length="239" mass="27100">MDLTNKSAIHPLFSSLDSKGQELLKVVVQSKKSERKSQAFFVISCIISSSMFVTSFYSLIYLTAPSGIFLNGELNVTDLFRVIAYFPTLTIFILGYIHYQNSKELTRHAIIRWESNNKTGDVQDDMFKLNDTAINVQEQTLSVVQRTEKMSKCLFVGFESLRTLCSLLAIVPYPFFADFNPHHEDSVFIRSCISAGFALMAITTSASIGFCIYFYHCKEKTAELMENARKTNEEISLLD</sequence>
<dbReference type="Proteomes" id="UP000095286">
    <property type="component" value="Unplaced"/>
</dbReference>
<organism evidence="1 2">
    <name type="scientific">Rhabditophanes sp. KR3021</name>
    <dbReference type="NCBI Taxonomy" id="114890"/>
    <lineage>
        <taxon>Eukaryota</taxon>
        <taxon>Metazoa</taxon>
        <taxon>Ecdysozoa</taxon>
        <taxon>Nematoda</taxon>
        <taxon>Chromadorea</taxon>
        <taxon>Rhabditida</taxon>
        <taxon>Tylenchina</taxon>
        <taxon>Panagrolaimomorpha</taxon>
        <taxon>Strongyloidoidea</taxon>
        <taxon>Alloionematidae</taxon>
        <taxon>Rhabditophanes</taxon>
    </lineage>
</organism>
<proteinExistence type="predicted"/>
<evidence type="ECO:0000313" key="2">
    <source>
        <dbReference type="WBParaSite" id="RSKR_0000375650.1"/>
    </source>
</evidence>
<dbReference type="WBParaSite" id="RSKR_0000375650.1">
    <property type="protein sequence ID" value="RSKR_0000375650.1"/>
    <property type="gene ID" value="RSKR_0000375650"/>
</dbReference>
<accession>A0AC35TSP5</accession>
<reference evidence="2" key="1">
    <citation type="submission" date="2016-11" db="UniProtKB">
        <authorList>
            <consortium name="WormBaseParasite"/>
        </authorList>
    </citation>
    <scope>IDENTIFICATION</scope>
    <source>
        <strain evidence="2">KR3021</strain>
    </source>
</reference>
<protein>
    <submittedName>
        <fullName evidence="2">Col_cuticle_N domain-containing protein</fullName>
    </submittedName>
</protein>
<name>A0AC35TSP5_9BILA</name>
<evidence type="ECO:0000313" key="1">
    <source>
        <dbReference type="Proteomes" id="UP000095286"/>
    </source>
</evidence>